<dbReference type="KEGG" id="tnl:113503130"/>
<name>A0A7E5WJ78_TRINI</name>
<evidence type="ECO:0000313" key="2">
    <source>
        <dbReference type="Proteomes" id="UP000322000"/>
    </source>
</evidence>
<dbReference type="RefSeq" id="XP_026740749.1">
    <property type="nucleotide sequence ID" value="XM_026884948.1"/>
</dbReference>
<dbReference type="AlphaFoldDB" id="A0A7E5WJ78"/>
<accession>A0A7E5WJ78</accession>
<keyword evidence="2" id="KW-1185">Reference proteome</keyword>
<gene>
    <name evidence="3" type="primary">LOC113503130</name>
</gene>
<sequence length="231" mass="27462">MTKENIMRIEAERKAHEKPDEENQPNYEYIHIFKSIPALFEYLLNALEERPEILEKNDVTIFKRNVDIVDEENESTDEHKTDKREVGCDNKEGRFEENNKIDKRDAETTNVKENVKSYEFGNSNIVMKDYDDAPNVKRFAAKIHPKDIRASRDKVKIEKAKFNKFQNYRGKRSVLMKLSDDDEDVFLQKENTFYGFQNFFDLDLNPEDIEERILTAEKLLEEHNSKKDKDK</sequence>
<feature type="compositionally biased region" description="Basic and acidic residues" evidence="1">
    <location>
        <begin position="1"/>
        <end position="21"/>
    </location>
</feature>
<proteinExistence type="predicted"/>
<evidence type="ECO:0000256" key="1">
    <source>
        <dbReference type="SAM" id="MobiDB-lite"/>
    </source>
</evidence>
<dbReference type="InParanoid" id="A0A7E5WJ78"/>
<protein>
    <submittedName>
        <fullName evidence="3">Uncharacterized protein LOC113503130</fullName>
    </submittedName>
</protein>
<dbReference type="OrthoDB" id="7468259at2759"/>
<dbReference type="GeneID" id="113503130"/>
<reference evidence="3" key="1">
    <citation type="submission" date="2025-08" db="UniProtKB">
        <authorList>
            <consortium name="RefSeq"/>
        </authorList>
    </citation>
    <scope>IDENTIFICATION</scope>
</reference>
<feature type="region of interest" description="Disordered" evidence="1">
    <location>
        <begin position="1"/>
        <end position="22"/>
    </location>
</feature>
<organism evidence="2 3">
    <name type="scientific">Trichoplusia ni</name>
    <name type="common">Cabbage looper</name>
    <dbReference type="NCBI Taxonomy" id="7111"/>
    <lineage>
        <taxon>Eukaryota</taxon>
        <taxon>Metazoa</taxon>
        <taxon>Ecdysozoa</taxon>
        <taxon>Arthropoda</taxon>
        <taxon>Hexapoda</taxon>
        <taxon>Insecta</taxon>
        <taxon>Pterygota</taxon>
        <taxon>Neoptera</taxon>
        <taxon>Endopterygota</taxon>
        <taxon>Lepidoptera</taxon>
        <taxon>Glossata</taxon>
        <taxon>Ditrysia</taxon>
        <taxon>Noctuoidea</taxon>
        <taxon>Noctuidae</taxon>
        <taxon>Plusiinae</taxon>
        <taxon>Trichoplusia</taxon>
    </lineage>
</organism>
<dbReference type="Proteomes" id="UP000322000">
    <property type="component" value="Chromosome 18"/>
</dbReference>
<evidence type="ECO:0000313" key="3">
    <source>
        <dbReference type="RefSeq" id="XP_026740749.1"/>
    </source>
</evidence>